<evidence type="ECO:0000313" key="3">
    <source>
        <dbReference type="EMBL" id="KAL1598012.1"/>
    </source>
</evidence>
<evidence type="ECO:0000256" key="1">
    <source>
        <dbReference type="SAM" id="MobiDB-lite"/>
    </source>
</evidence>
<evidence type="ECO:0000313" key="4">
    <source>
        <dbReference type="Proteomes" id="UP001521785"/>
    </source>
</evidence>
<dbReference type="SUPFAM" id="SSF54616">
    <property type="entry name" value="DNA-binding domain of Mlu1-box binding protein MBP1"/>
    <property type="match status" value="1"/>
</dbReference>
<dbReference type="InterPro" id="IPR036887">
    <property type="entry name" value="HTH_APSES_sf"/>
</dbReference>
<reference evidence="3 4" key="1">
    <citation type="submission" date="2024-02" db="EMBL/GenBank/DDBJ databases">
        <title>De novo assembly and annotation of 12 fungi associated with fruit tree decline syndrome in Ontario, Canada.</title>
        <authorList>
            <person name="Sulman M."/>
            <person name="Ellouze W."/>
            <person name="Ilyukhin E."/>
        </authorList>
    </citation>
    <scope>NUCLEOTIDE SEQUENCE [LARGE SCALE GENOMIC DNA]</scope>
    <source>
        <strain evidence="3 4">M42-189</strain>
    </source>
</reference>
<dbReference type="EMBL" id="JAKJXO020000012">
    <property type="protein sequence ID" value="KAL1598012.1"/>
    <property type="molecule type" value="Genomic_DNA"/>
</dbReference>
<dbReference type="PANTHER" id="PTHR38044:SF1">
    <property type="entry name" value="BOUQUET FORMATION PROTEIN 4"/>
    <property type="match status" value="1"/>
</dbReference>
<keyword evidence="4" id="KW-1185">Reference proteome</keyword>
<feature type="domain" description="HTH APSES-type" evidence="2">
    <location>
        <begin position="14"/>
        <end position="123"/>
    </location>
</feature>
<feature type="region of interest" description="Disordered" evidence="1">
    <location>
        <begin position="290"/>
        <end position="321"/>
    </location>
</feature>
<evidence type="ECO:0000259" key="2">
    <source>
        <dbReference type="PROSITE" id="PS51299"/>
    </source>
</evidence>
<protein>
    <recommendedName>
        <fullName evidence="2">HTH APSES-type domain-containing protein</fullName>
    </recommendedName>
</protein>
<dbReference type="InterPro" id="IPR037548">
    <property type="entry name" value="Bqt4"/>
</dbReference>
<sequence>MKIPNVSNIKGAEKGTFDYAHLRVPLPKDLSGSEIFALKNTASDGYISATGMFKAAFPWALTKEEEAERAHHKKFYSAGEEEVAGSVWLAPEEALALADEYGMRHWIDALLDPTPIEKGNKDKHTTHIQMPPKFDPSAVPSASFEAPKLRASTRARSTRSASPSKMATPSRKIATPRKPRAKKTAEVVQTEEMEIVETATGAAAGALQDVIENGASEPTIGEAKEQETVRIEVQETVEQDGDIETKTTNVKVDVPADHPELREPEDPAELIKQARAMVEEANKLDGVDATKGAVSKRKAEELGEDEAAARPQRPAKLARTQSTLEQKLAKEKVTRRALVGVAVMTAITYALTTIV</sequence>
<proteinExistence type="predicted"/>
<dbReference type="Proteomes" id="UP001521785">
    <property type="component" value="Unassembled WGS sequence"/>
</dbReference>
<dbReference type="InterPro" id="IPR003163">
    <property type="entry name" value="Tscrpt_reg_HTH_APSES-type"/>
</dbReference>
<feature type="region of interest" description="Disordered" evidence="1">
    <location>
        <begin position="131"/>
        <end position="185"/>
    </location>
</feature>
<gene>
    <name evidence="3" type="ORF">SLS60_008500</name>
</gene>
<dbReference type="PROSITE" id="PS51299">
    <property type="entry name" value="HTH_APSES"/>
    <property type="match status" value="1"/>
</dbReference>
<organism evidence="3 4">
    <name type="scientific">Paraconiothyrium brasiliense</name>
    <dbReference type="NCBI Taxonomy" id="300254"/>
    <lineage>
        <taxon>Eukaryota</taxon>
        <taxon>Fungi</taxon>
        <taxon>Dikarya</taxon>
        <taxon>Ascomycota</taxon>
        <taxon>Pezizomycotina</taxon>
        <taxon>Dothideomycetes</taxon>
        <taxon>Pleosporomycetidae</taxon>
        <taxon>Pleosporales</taxon>
        <taxon>Massarineae</taxon>
        <taxon>Didymosphaeriaceae</taxon>
        <taxon>Paraconiothyrium</taxon>
    </lineage>
</organism>
<comment type="caution">
    <text evidence="3">The sequence shown here is derived from an EMBL/GenBank/DDBJ whole genome shotgun (WGS) entry which is preliminary data.</text>
</comment>
<accession>A0ABR3R0U1</accession>
<dbReference type="PANTHER" id="PTHR38044">
    <property type="entry name" value="BOUQUET FORMATION PROTEIN 4"/>
    <property type="match status" value="1"/>
</dbReference>
<name>A0ABR3R0U1_9PLEO</name>